<evidence type="ECO:0000256" key="15">
    <source>
        <dbReference type="ARBA" id="ARBA00022842"/>
    </source>
</evidence>
<dbReference type="GO" id="GO:0005737">
    <property type="term" value="C:cytoplasm"/>
    <property type="evidence" value="ECO:0007669"/>
    <property type="project" value="UniProtKB-SubCell"/>
</dbReference>
<dbReference type="InterPro" id="IPR040442">
    <property type="entry name" value="Pyrv_kinase-like_dom_sf"/>
</dbReference>
<dbReference type="PROSITE" id="PS00370">
    <property type="entry name" value="PEP_ENZYMES_PHOS_SITE"/>
    <property type="match status" value="1"/>
</dbReference>
<evidence type="ECO:0000259" key="22">
    <source>
        <dbReference type="Pfam" id="PF02896"/>
    </source>
</evidence>
<feature type="domain" description="Phosphotransferase system enzyme I N-terminal" evidence="23">
    <location>
        <begin position="9"/>
        <end position="121"/>
    </location>
</feature>
<keyword evidence="12 17" id="KW-0598">Phosphotransferase system</keyword>
<sequence>MRRRNKILRGIPASPGISLKKAILLEGEDGFIMGYDVSDIEKEVQKFDEAVERTREEIITIKNRLEEVTDPYSAKIFDAQLLFLENGDIIHKTKNNIRRSKRNAEFVFDRTVREMASSLDRERSVFFRDKWGEMADVVSRVIRNIKGKTSVMYDGIAEECNIVAHGITASNMALLPRESVKGVVTEMGGRTSHTTIVARAFDIPAVVGVQDLLKYTKSGDLIIVDGTRGIVVINPDESTLKTYEERDRRYRDYTNGLVNLSDIPPTTVDGHTIELSANIELPMEIESALNHGARGIGLFRTEFLFMNGAPTEEEQLEVYKYCAESIGPDSIIIRTVDIGGDKLLQDASFCDANPFLGWRAIRVYLKEKKILKTQLRAILRASAFGNVKIMFPLVSAIEEIKLLKDILRKTQRELKKDGVRYDENIEVGIMVEVPSAAILAEDFAKEVGFFSIGSNDLTQYTLACDRGNPRVANIFKPLHPAVLRLIKNTVDAGHSQDIWVGLCGELGSETIAVPVLLGLGLDELSVCPTSVPEIKSVIRHLTMGECHEIALKALSMSSAVDVEGYLASILKEKSVGMEDVPLHI</sequence>
<evidence type="ECO:0000256" key="2">
    <source>
        <dbReference type="ARBA" id="ARBA00001946"/>
    </source>
</evidence>
<dbReference type="InterPro" id="IPR036637">
    <property type="entry name" value="Phosphohistidine_dom_sf"/>
</dbReference>
<dbReference type="PRINTS" id="PR01736">
    <property type="entry name" value="PHPHTRNFRASE"/>
</dbReference>
<dbReference type="InterPro" id="IPR008279">
    <property type="entry name" value="PEP-util_enz_mobile_dom"/>
</dbReference>
<comment type="caution">
    <text evidence="24">The sequence shown here is derived from an EMBL/GenBank/DDBJ whole genome shotgun (WGS) entry which is preliminary data.</text>
</comment>
<feature type="binding site" evidence="19">
    <location>
        <position position="300"/>
    </location>
    <ligand>
        <name>phosphoenolpyruvate</name>
        <dbReference type="ChEBI" id="CHEBI:58702"/>
    </ligand>
</feature>
<evidence type="ECO:0000256" key="18">
    <source>
        <dbReference type="PIRSR" id="PIRSR000732-1"/>
    </source>
</evidence>
<protein>
    <recommendedName>
        <fullName evidence="7 17">Phosphoenolpyruvate-protein phosphotransferase</fullName>
        <ecNumber evidence="6 17">2.7.3.9</ecNumber>
    </recommendedName>
    <alternativeName>
        <fullName evidence="16 17">Phosphotransferase system, enzyme I</fullName>
    </alternativeName>
</protein>
<evidence type="ECO:0000313" key="24">
    <source>
        <dbReference type="EMBL" id="OYD13853.1"/>
    </source>
</evidence>
<keyword evidence="14 17" id="KW-0418">Kinase</keyword>
<dbReference type="GO" id="GO:0009401">
    <property type="term" value="P:phosphoenolpyruvate-dependent sugar phosphotransferase system"/>
    <property type="evidence" value="ECO:0007669"/>
    <property type="project" value="UniProtKB-KW"/>
</dbReference>
<gene>
    <name evidence="24" type="primary">ptsP</name>
    <name evidence="24" type="ORF">CH333_09705</name>
</gene>
<dbReference type="Gene3D" id="3.20.20.60">
    <property type="entry name" value="Phosphoenolpyruvate-binding domains"/>
    <property type="match status" value="1"/>
</dbReference>
<accession>A0A235BN06</accession>
<evidence type="ECO:0000256" key="9">
    <source>
        <dbReference type="ARBA" id="ARBA00022490"/>
    </source>
</evidence>
<comment type="subcellular location">
    <subcellularLocation>
        <location evidence="4 17">Cytoplasm</location>
    </subcellularLocation>
</comment>
<feature type="binding site" evidence="20">
    <location>
        <position position="456"/>
    </location>
    <ligand>
        <name>Mg(2+)</name>
        <dbReference type="ChEBI" id="CHEBI:18420"/>
    </ligand>
</feature>
<name>A0A235BN06_UNCW3</name>
<dbReference type="InterPro" id="IPR024692">
    <property type="entry name" value="PTS_EI"/>
</dbReference>
<evidence type="ECO:0000259" key="23">
    <source>
        <dbReference type="Pfam" id="PF05524"/>
    </source>
</evidence>
<comment type="catalytic activity">
    <reaction evidence="1 17">
        <text>L-histidyl-[protein] + phosphoenolpyruvate = N(pros)-phospho-L-histidyl-[protein] + pyruvate</text>
        <dbReference type="Rhea" id="RHEA:23880"/>
        <dbReference type="Rhea" id="RHEA-COMP:9745"/>
        <dbReference type="Rhea" id="RHEA-COMP:9746"/>
        <dbReference type="ChEBI" id="CHEBI:15361"/>
        <dbReference type="ChEBI" id="CHEBI:29979"/>
        <dbReference type="ChEBI" id="CHEBI:58702"/>
        <dbReference type="ChEBI" id="CHEBI:64837"/>
        <dbReference type="EC" id="2.7.3.9"/>
    </reaction>
</comment>
<proteinExistence type="inferred from homology"/>
<organism evidence="24 25">
    <name type="scientific">candidate division WOR-3 bacterium JGI_Cruoil_03_44_89</name>
    <dbReference type="NCBI Taxonomy" id="1973748"/>
    <lineage>
        <taxon>Bacteria</taxon>
        <taxon>Bacteria division WOR-3</taxon>
    </lineage>
</organism>
<evidence type="ECO:0000256" key="8">
    <source>
        <dbReference type="ARBA" id="ARBA00022448"/>
    </source>
</evidence>
<evidence type="ECO:0000256" key="20">
    <source>
        <dbReference type="PIRSR" id="PIRSR000732-3"/>
    </source>
</evidence>
<dbReference type="EC" id="2.7.3.9" evidence="6 17"/>
<dbReference type="SUPFAM" id="SSF52009">
    <property type="entry name" value="Phosphohistidine domain"/>
    <property type="match status" value="1"/>
</dbReference>
<dbReference type="InterPro" id="IPR008731">
    <property type="entry name" value="PTS_EIN"/>
</dbReference>
<comment type="function">
    <text evidence="3 17">General (non sugar-specific) component of the phosphoenolpyruvate-dependent sugar phosphotransferase system (sugar PTS). This major carbohydrate active-transport system catalyzes the phosphorylation of incoming sugar substrates concomitantly with their translocation across the cell membrane. Enzyme I transfers the phosphoryl group from phosphoenolpyruvate (PEP) to the phosphoryl carrier protein (HPr).</text>
</comment>
<evidence type="ECO:0000256" key="11">
    <source>
        <dbReference type="ARBA" id="ARBA00022679"/>
    </source>
</evidence>
<keyword evidence="8 17" id="KW-0813">Transport</keyword>
<dbReference type="EMBL" id="NOZQ01000213">
    <property type="protein sequence ID" value="OYD13853.1"/>
    <property type="molecule type" value="Genomic_DNA"/>
</dbReference>
<evidence type="ECO:0000256" key="3">
    <source>
        <dbReference type="ARBA" id="ARBA00002728"/>
    </source>
</evidence>
<evidence type="ECO:0000256" key="16">
    <source>
        <dbReference type="ARBA" id="ARBA00033235"/>
    </source>
</evidence>
<keyword evidence="24" id="KW-0670">Pyruvate</keyword>
<dbReference type="Pfam" id="PF02896">
    <property type="entry name" value="PEP-utilizers_C"/>
    <property type="match status" value="1"/>
</dbReference>
<feature type="domain" description="PEP-utilising enzyme mobile" evidence="21">
    <location>
        <begin position="162"/>
        <end position="229"/>
    </location>
</feature>
<feature type="binding site" evidence="19">
    <location>
        <begin position="455"/>
        <end position="456"/>
    </location>
    <ligand>
        <name>phosphoenolpyruvate</name>
        <dbReference type="ChEBI" id="CHEBI:58702"/>
    </ligand>
</feature>
<dbReference type="Pfam" id="PF05524">
    <property type="entry name" value="PEP-utilisers_N"/>
    <property type="match status" value="1"/>
</dbReference>
<dbReference type="PANTHER" id="PTHR46244">
    <property type="entry name" value="PHOSPHOENOLPYRUVATE-PROTEIN PHOSPHOTRANSFERASE"/>
    <property type="match status" value="1"/>
</dbReference>
<keyword evidence="13 17" id="KW-0479">Metal-binding</keyword>
<keyword evidence="9 17" id="KW-0963">Cytoplasm</keyword>
<dbReference type="InterPro" id="IPR050499">
    <property type="entry name" value="PEP-utilizing_PTS_enzyme"/>
</dbReference>
<feature type="active site" description="Proton donor" evidence="18">
    <location>
        <position position="503"/>
    </location>
</feature>
<feature type="binding site" evidence="19">
    <location>
        <position position="334"/>
    </location>
    <ligand>
        <name>phosphoenolpyruvate</name>
        <dbReference type="ChEBI" id="CHEBI:58702"/>
    </ligand>
</feature>
<evidence type="ECO:0000256" key="14">
    <source>
        <dbReference type="ARBA" id="ARBA00022777"/>
    </source>
</evidence>
<evidence type="ECO:0000256" key="12">
    <source>
        <dbReference type="ARBA" id="ARBA00022683"/>
    </source>
</evidence>
<dbReference type="Pfam" id="PF00391">
    <property type="entry name" value="PEP-utilizers"/>
    <property type="match status" value="1"/>
</dbReference>
<comment type="cofactor">
    <cofactor evidence="2 17 20">
        <name>Mg(2+)</name>
        <dbReference type="ChEBI" id="CHEBI:18420"/>
    </cofactor>
</comment>
<dbReference type="GO" id="GO:0016301">
    <property type="term" value="F:kinase activity"/>
    <property type="evidence" value="ECO:0007669"/>
    <property type="project" value="UniProtKB-KW"/>
</dbReference>
<dbReference type="GO" id="GO:0008965">
    <property type="term" value="F:phosphoenolpyruvate-protein phosphotransferase activity"/>
    <property type="evidence" value="ECO:0007669"/>
    <property type="project" value="UniProtKB-EC"/>
</dbReference>
<dbReference type="Gene3D" id="3.50.30.10">
    <property type="entry name" value="Phosphohistidine domain"/>
    <property type="match status" value="1"/>
</dbReference>
<dbReference type="GO" id="GO:0046872">
    <property type="term" value="F:metal ion binding"/>
    <property type="evidence" value="ECO:0007669"/>
    <property type="project" value="UniProtKB-KW"/>
</dbReference>
<evidence type="ECO:0000313" key="25">
    <source>
        <dbReference type="Proteomes" id="UP000215215"/>
    </source>
</evidence>
<feature type="binding site" evidence="19">
    <location>
        <position position="466"/>
    </location>
    <ligand>
        <name>phosphoenolpyruvate</name>
        <dbReference type="ChEBI" id="CHEBI:58702"/>
    </ligand>
</feature>
<evidence type="ECO:0000256" key="4">
    <source>
        <dbReference type="ARBA" id="ARBA00004496"/>
    </source>
</evidence>
<comment type="similarity">
    <text evidence="5 17">Belongs to the PEP-utilizing enzyme family.</text>
</comment>
<dbReference type="Gene3D" id="1.10.274.10">
    <property type="entry name" value="PtsI, HPr-binding domain"/>
    <property type="match status" value="1"/>
</dbReference>
<keyword evidence="10 17" id="KW-0762">Sugar transport</keyword>
<evidence type="ECO:0000256" key="10">
    <source>
        <dbReference type="ARBA" id="ARBA00022597"/>
    </source>
</evidence>
<dbReference type="InterPro" id="IPR000121">
    <property type="entry name" value="PEP_util_C"/>
</dbReference>
<dbReference type="InterPro" id="IPR018274">
    <property type="entry name" value="PEP_util_AS"/>
</dbReference>
<reference evidence="24 25" key="1">
    <citation type="submission" date="2017-07" db="EMBL/GenBank/DDBJ databases">
        <title>Recovery of genomes from metagenomes via a dereplication, aggregation, and scoring strategy.</title>
        <authorList>
            <person name="Sieber C.M."/>
            <person name="Probst A.J."/>
            <person name="Sharrar A."/>
            <person name="Thomas B.C."/>
            <person name="Hess M."/>
            <person name="Tringe S.G."/>
            <person name="Banfield J.F."/>
        </authorList>
    </citation>
    <scope>NUCLEOTIDE SEQUENCE [LARGE SCALE GENOMIC DNA]</scope>
    <source>
        <strain evidence="24">JGI_Cruoil_03_44_89</strain>
    </source>
</reference>
<evidence type="ECO:0000256" key="5">
    <source>
        <dbReference type="ARBA" id="ARBA00007837"/>
    </source>
</evidence>
<evidence type="ECO:0000256" key="13">
    <source>
        <dbReference type="ARBA" id="ARBA00022723"/>
    </source>
</evidence>
<dbReference type="InterPro" id="IPR036618">
    <property type="entry name" value="PtsI_HPr-bd_sf"/>
</dbReference>
<evidence type="ECO:0000256" key="7">
    <source>
        <dbReference type="ARBA" id="ARBA00016544"/>
    </source>
</evidence>
<keyword evidence="11 17" id="KW-0808">Transferase</keyword>
<dbReference type="PANTHER" id="PTHR46244:SF3">
    <property type="entry name" value="PHOSPHOENOLPYRUVATE-PROTEIN PHOSPHOTRANSFERASE"/>
    <property type="match status" value="1"/>
</dbReference>
<dbReference type="SUPFAM" id="SSF47831">
    <property type="entry name" value="Enzyme I of the PEP:sugar phosphotransferase system HPr-binding (sub)domain"/>
    <property type="match status" value="1"/>
</dbReference>
<evidence type="ECO:0000256" key="6">
    <source>
        <dbReference type="ARBA" id="ARBA00012232"/>
    </source>
</evidence>
<keyword evidence="15 17" id="KW-0460">Magnesium</keyword>
<dbReference type="Proteomes" id="UP000215215">
    <property type="component" value="Unassembled WGS sequence"/>
</dbReference>
<evidence type="ECO:0000259" key="21">
    <source>
        <dbReference type="Pfam" id="PF00391"/>
    </source>
</evidence>
<dbReference type="NCBIfam" id="TIGR01417">
    <property type="entry name" value="PTS_I_fam"/>
    <property type="match status" value="1"/>
</dbReference>
<dbReference type="AlphaFoldDB" id="A0A235BN06"/>
<feature type="domain" description="PEP-utilising enzyme C-terminal" evidence="22">
    <location>
        <begin position="260"/>
        <end position="541"/>
    </location>
</feature>
<dbReference type="SUPFAM" id="SSF51621">
    <property type="entry name" value="Phosphoenolpyruvate/pyruvate domain"/>
    <property type="match status" value="1"/>
</dbReference>
<evidence type="ECO:0000256" key="19">
    <source>
        <dbReference type="PIRSR" id="PIRSR000732-2"/>
    </source>
</evidence>
<dbReference type="InterPro" id="IPR006318">
    <property type="entry name" value="PTS_EI-like"/>
</dbReference>
<dbReference type="PIRSF" id="PIRSF000732">
    <property type="entry name" value="PTS_enzyme_I"/>
    <property type="match status" value="1"/>
</dbReference>
<feature type="binding site" evidence="20">
    <location>
        <position position="432"/>
    </location>
    <ligand>
        <name>Mg(2+)</name>
        <dbReference type="ChEBI" id="CHEBI:18420"/>
    </ligand>
</feature>
<evidence type="ECO:0000256" key="17">
    <source>
        <dbReference type="PIRNR" id="PIRNR000732"/>
    </source>
</evidence>
<dbReference type="InterPro" id="IPR015813">
    <property type="entry name" value="Pyrv/PenolPyrv_kinase-like_dom"/>
</dbReference>
<evidence type="ECO:0000256" key="1">
    <source>
        <dbReference type="ARBA" id="ARBA00000683"/>
    </source>
</evidence>
<feature type="active site" description="Tele-phosphohistidine intermediate" evidence="18">
    <location>
        <position position="193"/>
    </location>
</feature>